<sequence>MISEKSGSGTLPATGRICMLAAELVRIGTETLALIEFCNFAEFVFVETEIPDIKVFGNT</sequence>
<evidence type="ECO:0000313" key="1">
    <source>
        <dbReference type="EMBL" id="STE83458.1"/>
    </source>
</evidence>
<proteinExistence type="predicted"/>
<dbReference type="Proteomes" id="UP000255460">
    <property type="component" value="Unassembled WGS sequence"/>
</dbReference>
<dbReference type="EMBL" id="UFZQ01000001">
    <property type="protein sequence ID" value="STE83458.1"/>
    <property type="molecule type" value="Genomic_DNA"/>
</dbReference>
<gene>
    <name evidence="1" type="ORF">NCTC10418_01112</name>
</gene>
<protein>
    <submittedName>
        <fullName evidence="1">Uncharacterized protein</fullName>
    </submittedName>
</protein>
<dbReference type="AlphaFoldDB" id="A0A376KLB6"/>
<organism evidence="1 2">
    <name type="scientific">Escherichia coli</name>
    <dbReference type="NCBI Taxonomy" id="562"/>
    <lineage>
        <taxon>Bacteria</taxon>
        <taxon>Pseudomonadati</taxon>
        <taxon>Pseudomonadota</taxon>
        <taxon>Gammaproteobacteria</taxon>
        <taxon>Enterobacterales</taxon>
        <taxon>Enterobacteriaceae</taxon>
        <taxon>Escherichia</taxon>
    </lineage>
</organism>
<reference evidence="1 2" key="1">
    <citation type="submission" date="2018-06" db="EMBL/GenBank/DDBJ databases">
        <authorList>
            <consortium name="Pathogen Informatics"/>
            <person name="Doyle S."/>
        </authorList>
    </citation>
    <scope>NUCLEOTIDE SEQUENCE [LARGE SCALE GENOMIC DNA]</scope>
    <source>
        <strain evidence="1 2">NCTC10418</strain>
    </source>
</reference>
<name>A0A376KLB6_ECOLX</name>
<accession>A0A376KLB6</accession>
<evidence type="ECO:0000313" key="2">
    <source>
        <dbReference type="Proteomes" id="UP000255460"/>
    </source>
</evidence>